<evidence type="ECO:0000256" key="1">
    <source>
        <dbReference type="ARBA" id="ARBA00009636"/>
    </source>
</evidence>
<evidence type="ECO:0000256" key="4">
    <source>
        <dbReference type="ARBA" id="ARBA00023134"/>
    </source>
</evidence>
<keyword evidence="4 5" id="KW-0342">GTP-binding</keyword>
<evidence type="ECO:0000259" key="7">
    <source>
        <dbReference type="SMART" id="SM00864"/>
    </source>
</evidence>
<name>A0A0S4KPM6_BODSA</name>
<dbReference type="GO" id="GO:0005525">
    <property type="term" value="F:GTP binding"/>
    <property type="evidence" value="ECO:0007669"/>
    <property type="project" value="UniProtKB-UniRule"/>
</dbReference>
<dbReference type="Gene3D" id="1.10.287.600">
    <property type="entry name" value="Helix hairpin bin"/>
    <property type="match status" value="1"/>
</dbReference>
<evidence type="ECO:0000256" key="6">
    <source>
        <dbReference type="SAM" id="MobiDB-lite"/>
    </source>
</evidence>
<dbReference type="InterPro" id="IPR008280">
    <property type="entry name" value="Tub_FtsZ_C"/>
</dbReference>
<dbReference type="OrthoDB" id="1662883at2759"/>
<proteinExistence type="inferred from homology"/>
<dbReference type="OMA" id="KRAHLHH"/>
<evidence type="ECO:0000313" key="9">
    <source>
        <dbReference type="EMBL" id="CUI14870.1"/>
    </source>
</evidence>
<gene>
    <name evidence="9" type="ORF">BSAL_17995</name>
</gene>
<dbReference type="PANTHER" id="PTHR11588">
    <property type="entry name" value="TUBULIN"/>
    <property type="match status" value="1"/>
</dbReference>
<keyword evidence="3 5" id="KW-0547">Nucleotide-binding</keyword>
<keyword evidence="10" id="KW-1185">Reference proteome</keyword>
<dbReference type="EMBL" id="CYKH01001680">
    <property type="protein sequence ID" value="CUI14870.1"/>
    <property type="molecule type" value="Genomic_DNA"/>
</dbReference>
<dbReference type="Pfam" id="PF03953">
    <property type="entry name" value="Tubulin_C"/>
    <property type="match status" value="1"/>
</dbReference>
<protein>
    <submittedName>
        <fullName evidence="9">Epsilon tubulin, putative</fullName>
    </submittedName>
</protein>
<feature type="domain" description="Tubulin/FtsZ GTPase" evidence="7">
    <location>
        <begin position="50"/>
        <end position="274"/>
    </location>
</feature>
<feature type="domain" description="Tubulin/FtsZ 2-layer sandwich" evidence="8">
    <location>
        <begin position="276"/>
        <end position="414"/>
    </location>
</feature>
<dbReference type="InterPro" id="IPR018316">
    <property type="entry name" value="Tubulin/FtsZ_2-layer-sand-dom"/>
</dbReference>
<dbReference type="Proteomes" id="UP000051952">
    <property type="component" value="Unassembled WGS sequence"/>
</dbReference>
<dbReference type="InterPro" id="IPR036525">
    <property type="entry name" value="Tubulin/FtsZ_GTPase_sf"/>
</dbReference>
<evidence type="ECO:0000259" key="8">
    <source>
        <dbReference type="SMART" id="SM00865"/>
    </source>
</evidence>
<dbReference type="GO" id="GO:0007017">
    <property type="term" value="P:microtubule-based process"/>
    <property type="evidence" value="ECO:0007669"/>
    <property type="project" value="InterPro"/>
</dbReference>
<dbReference type="SMART" id="SM00865">
    <property type="entry name" value="Tubulin_C"/>
    <property type="match status" value="1"/>
</dbReference>
<evidence type="ECO:0000256" key="2">
    <source>
        <dbReference type="ARBA" id="ARBA00022701"/>
    </source>
</evidence>
<evidence type="ECO:0000256" key="3">
    <source>
        <dbReference type="ARBA" id="ARBA00022741"/>
    </source>
</evidence>
<dbReference type="CDD" id="cd02190">
    <property type="entry name" value="epsilon_tubulin"/>
    <property type="match status" value="1"/>
</dbReference>
<dbReference type="GO" id="GO:0005874">
    <property type="term" value="C:microtubule"/>
    <property type="evidence" value="ECO:0007669"/>
    <property type="project" value="UniProtKB-KW"/>
</dbReference>
<dbReference type="InterPro" id="IPR023123">
    <property type="entry name" value="Tubulin_C"/>
</dbReference>
<dbReference type="AlphaFoldDB" id="A0A0S4KPM6"/>
<dbReference type="SUPFAM" id="SSF52490">
    <property type="entry name" value="Tubulin nucleotide-binding domain-like"/>
    <property type="match status" value="1"/>
</dbReference>
<dbReference type="Pfam" id="PF00091">
    <property type="entry name" value="Tubulin"/>
    <property type="match status" value="1"/>
</dbReference>
<dbReference type="PRINTS" id="PR01519">
    <property type="entry name" value="EPSLNTUBULIN"/>
</dbReference>
<dbReference type="InterPro" id="IPR017975">
    <property type="entry name" value="Tubulin_CS"/>
</dbReference>
<feature type="compositionally biased region" description="Basic and acidic residues" evidence="6">
    <location>
        <begin position="214"/>
        <end position="228"/>
    </location>
</feature>
<accession>A0A0S4KPM6</accession>
<dbReference type="SMART" id="SM00864">
    <property type="entry name" value="Tubulin"/>
    <property type="match status" value="1"/>
</dbReference>
<feature type="region of interest" description="Disordered" evidence="6">
    <location>
        <begin position="214"/>
        <end position="234"/>
    </location>
</feature>
<dbReference type="InterPro" id="IPR004057">
    <property type="entry name" value="Epsilon_tubulin"/>
</dbReference>
<sequence length="474" mass="52481">MPREVVTVQVGQCGNQMGSKFWDVLLQEHLTHPEFEEARDALFYRTRDGGYKVPGGDSLCARCVAIDMEEGVLSAMVRGPIGGLFDRTHFVSDVSGAGNNWAVGNIEYGERYLEVISNSVQTMVERCDSIQTFLVMHSLSGGTGSGLGTRVVGMLKDEFPHVFRFCPVVMPSETDNVVTSPYNSCFALKELIEHSDCVIPLDNDSLTAMADRSLKREKGSTDGSRPQDDATVAPTDRAFRVAQPTKNKNLPFDSMNAIVAQMLSNLTCSMRFPGALNMDINEVTTNLVPYPSLLLLTSAIAPLSIGKSTLKGARHTDEIFAECYEGSHQLVRLPDAGKRHTTLACSFIARGADWTIGDISRNVARAKTKLNMIHWNQEGFKTSLCGVSPLGHPHSLLVLSNNCAIGEKVKTMQDKFMTLYRNKSYVHHYSTYIEEKFFDDTMECLSCVVEDYHLLNTSEPPTHVPRTMRDLVAF</sequence>
<dbReference type="VEuPathDB" id="TriTrypDB:BSAL_17995"/>
<keyword evidence="2 5" id="KW-0493">Microtubule</keyword>
<dbReference type="PROSITE" id="PS00227">
    <property type="entry name" value="TUBULIN"/>
    <property type="match status" value="1"/>
</dbReference>
<comment type="similarity">
    <text evidence="1 5">Belongs to the tubulin family.</text>
</comment>
<dbReference type="InterPro" id="IPR000217">
    <property type="entry name" value="Tubulin"/>
</dbReference>
<dbReference type="InterPro" id="IPR003008">
    <property type="entry name" value="Tubulin_FtsZ_GTPase"/>
</dbReference>
<organism evidence="9 10">
    <name type="scientific">Bodo saltans</name>
    <name type="common">Flagellated protozoan</name>
    <dbReference type="NCBI Taxonomy" id="75058"/>
    <lineage>
        <taxon>Eukaryota</taxon>
        <taxon>Discoba</taxon>
        <taxon>Euglenozoa</taxon>
        <taxon>Kinetoplastea</taxon>
        <taxon>Metakinetoplastina</taxon>
        <taxon>Eubodonida</taxon>
        <taxon>Bodonidae</taxon>
        <taxon>Bodo</taxon>
    </lineage>
</organism>
<evidence type="ECO:0000256" key="5">
    <source>
        <dbReference type="RuleBase" id="RU000352"/>
    </source>
</evidence>
<reference evidence="10" key="1">
    <citation type="submission" date="2015-09" db="EMBL/GenBank/DDBJ databases">
        <authorList>
            <consortium name="Pathogen Informatics"/>
        </authorList>
    </citation>
    <scope>NUCLEOTIDE SEQUENCE [LARGE SCALE GENOMIC DNA]</scope>
    <source>
        <strain evidence="10">Lake Konstanz</strain>
    </source>
</reference>
<dbReference type="Gene3D" id="3.40.50.1440">
    <property type="entry name" value="Tubulin/FtsZ, GTPase domain"/>
    <property type="match status" value="1"/>
</dbReference>
<dbReference type="PRINTS" id="PR01161">
    <property type="entry name" value="TUBULIN"/>
</dbReference>
<evidence type="ECO:0000313" key="10">
    <source>
        <dbReference type="Proteomes" id="UP000051952"/>
    </source>
</evidence>
<dbReference type="SUPFAM" id="SSF55307">
    <property type="entry name" value="Tubulin C-terminal domain-like"/>
    <property type="match status" value="1"/>
</dbReference>